<organism evidence="1">
    <name type="scientific">viral metagenome</name>
    <dbReference type="NCBI Taxonomy" id="1070528"/>
    <lineage>
        <taxon>unclassified sequences</taxon>
        <taxon>metagenomes</taxon>
        <taxon>organismal metagenomes</taxon>
    </lineage>
</organism>
<accession>A0A2V0R9H6</accession>
<dbReference type="AlphaFoldDB" id="A0A2V0R9H6"/>
<dbReference type="Pfam" id="PF00574">
    <property type="entry name" value="CLP_protease"/>
    <property type="match status" value="1"/>
</dbReference>
<dbReference type="InterPro" id="IPR023562">
    <property type="entry name" value="ClpP/TepA"/>
</dbReference>
<dbReference type="SUPFAM" id="SSF52096">
    <property type="entry name" value="ClpP/crotonase"/>
    <property type="match status" value="1"/>
</dbReference>
<comment type="caution">
    <text evidence="1">The sequence shown here is derived from an EMBL/GenBank/DDBJ whole genome shotgun (WGS) entry which is preliminary data.</text>
</comment>
<protein>
    <submittedName>
        <fullName evidence="1">Uncharacterized protein</fullName>
    </submittedName>
</protein>
<dbReference type="Gene3D" id="3.90.226.10">
    <property type="entry name" value="2-enoyl-CoA Hydratase, Chain A, domain 1"/>
    <property type="match status" value="1"/>
</dbReference>
<dbReference type="EMBL" id="BDQA01000477">
    <property type="protein sequence ID" value="GBH21953.1"/>
    <property type="molecule type" value="Genomic_RNA"/>
</dbReference>
<reference evidence="1" key="1">
    <citation type="submission" date="2017-04" db="EMBL/GenBank/DDBJ databases">
        <title>Unveiling RNA virosphere associated with marine microorganisms.</title>
        <authorList>
            <person name="Urayama S."/>
            <person name="Takaki Y."/>
            <person name="Nishi S."/>
            <person name="Yoshida Y."/>
            <person name="Deguchi S."/>
            <person name="Takai K."/>
            <person name="Nunoura T."/>
        </authorList>
    </citation>
    <scope>NUCLEOTIDE SEQUENCE</scope>
</reference>
<proteinExistence type="predicted"/>
<evidence type="ECO:0000313" key="1">
    <source>
        <dbReference type="EMBL" id="GBH21953.1"/>
    </source>
</evidence>
<name>A0A2V0R9H6_9ZZZZ</name>
<sequence length="402" mass="44251">MKVSIENYAANYRPSAILTANEAAFSRVPSAFETASGIKVTAYEAKSQSAFTHVFIDVDEMLGSKFPSASVRGRDESNRALVNRLLRTGADIKVGGSVFTLRDRVSQNVAIEAMKVLTSKGAPFKPADMANVISDVTTMVKNFKSVPNAILDIVAMASSVADDMRDYLADMRADLRKEKGYEGYREAELEYEAMLSHTAGALFSAAHAYRLDAPAASDKYVYRFDTEVNKNSVRHMTDTVFNHYNLRCSWGLEPAEYIVELNSPGGDAYAMLDAVQFITDWKLSTYVDAFSASAAANMWLAGEKRYCEDTAMVLFHDVALSGPRVTPKVANNFAAEADRIESKLASYYGEDKMEMYLFLLGSRDVDTTVSGLYLADQSISTGKVSPSYEAYGRLTGFTEQEC</sequence>
<dbReference type="InterPro" id="IPR029045">
    <property type="entry name" value="ClpP/crotonase-like_dom_sf"/>
</dbReference>